<feature type="region of interest" description="Disordered" evidence="10">
    <location>
        <begin position="386"/>
        <end position="408"/>
    </location>
</feature>
<dbReference type="PANTHER" id="PTHR43289">
    <property type="entry name" value="MITOGEN-ACTIVATED PROTEIN KINASE KINASE KINASE 20-RELATED"/>
    <property type="match status" value="1"/>
</dbReference>
<comment type="catalytic activity">
    <reaction evidence="8">
        <text>L-seryl-[protein] + ATP = O-phospho-L-seryl-[protein] + ADP + H(+)</text>
        <dbReference type="Rhea" id="RHEA:17989"/>
        <dbReference type="Rhea" id="RHEA-COMP:9863"/>
        <dbReference type="Rhea" id="RHEA-COMP:11604"/>
        <dbReference type="ChEBI" id="CHEBI:15378"/>
        <dbReference type="ChEBI" id="CHEBI:29999"/>
        <dbReference type="ChEBI" id="CHEBI:30616"/>
        <dbReference type="ChEBI" id="CHEBI:83421"/>
        <dbReference type="ChEBI" id="CHEBI:456216"/>
        <dbReference type="EC" id="2.7.11.1"/>
    </reaction>
</comment>
<dbReference type="Gene3D" id="3.30.200.20">
    <property type="entry name" value="Phosphorylase Kinase, domain 1"/>
    <property type="match status" value="1"/>
</dbReference>
<sequence length="826" mass="89334">MVGEILNGRYEILKSVGFGGMAEVYLAKDVLLDRKIAIKVLRKKFLDSKTQLEQFKREARSAARLIHPSIVTIYDVCDEGDISYILMEYVEGVSLKSFEEQNGRMDPALAVALTAQLASALAHAHKHNIIHCDIKPQNIVLTEAMVPKIVDFGISRIVSNETMAFTASVVGSVHYFSPEQAQGLAVTAQSDIYSLGIVFYEMLTGVVPFDGNNAVSVARKQVEEQAPPLKAYWPDAPDELQKIIDKALAKDIKDRYATAEEMKNDLMEVKNRLYPSKNNDIMLGQTIPLKAIVSNAAVKGAVAANAAAQAKAKEERDKYATMVMNPDFLTKKIDGRTTEPDNYGMPENTKRVEPVSTERTEKAAAAAGIAAAGSVIAAANSAAGAEQQSLFTEEPEFSGDGKTETEWDQPAEVRNGTAGGDAELQAVAGTDNPETVPQTEVKPVVIPVAEKSDVSEPVMGVGTAGPDSGHAVSTVAGQTEEIKPEAPEQKRNYRAPKKKSGFWGKLLAIAVVLFLLVAGGVFYLFSSSKPDVIVADVNGKTVTEAKKVLEAQGFKVELENKVDPGVKPGLVLRMDPVAGFKRKEGATITLIVSASEKMTPVPKVVGLKLEQAEKLLSDKNLRIEKIEYKWEQTKPEDIILSQSPEENSQLSDNGAVNIVINKKEEKQVALPDLKGTTLAEARKKLEAMKLKVEVKEEDSDKNKNTVLGMSPRANDSIPEGSTVVLLVSNAKKQAGLPATTDKINDNSGKSNGSVTVSKASGSRYAEFVVPGTGTHTVQIVSNNGRSQKVEVSGSYNGGVRLRTKVDSDVQRVGFYVDHRLVEEKSW</sequence>
<feature type="compositionally biased region" description="Polar residues" evidence="10">
    <location>
        <begin position="745"/>
        <end position="756"/>
    </location>
</feature>
<evidence type="ECO:0000313" key="14">
    <source>
        <dbReference type="EMBL" id="SDC16801.1"/>
    </source>
</evidence>
<accession>A0A1G6JDM5</accession>
<dbReference type="SUPFAM" id="SSF56112">
    <property type="entry name" value="Protein kinase-like (PK-like)"/>
    <property type="match status" value="1"/>
</dbReference>
<organism evidence="14 15">
    <name type="scientific">Succiniclasticum ruminis</name>
    <dbReference type="NCBI Taxonomy" id="40841"/>
    <lineage>
        <taxon>Bacteria</taxon>
        <taxon>Bacillati</taxon>
        <taxon>Bacillota</taxon>
        <taxon>Negativicutes</taxon>
        <taxon>Acidaminococcales</taxon>
        <taxon>Acidaminococcaceae</taxon>
        <taxon>Succiniclasticum</taxon>
    </lineage>
</organism>
<dbReference type="InterPro" id="IPR011009">
    <property type="entry name" value="Kinase-like_dom_sf"/>
</dbReference>
<dbReference type="Proteomes" id="UP000198943">
    <property type="component" value="Unassembled WGS sequence"/>
</dbReference>
<dbReference type="PROSITE" id="PS51178">
    <property type="entry name" value="PASTA"/>
    <property type="match status" value="3"/>
</dbReference>
<gene>
    <name evidence="14" type="ORF">SAMN04487864_10372</name>
</gene>
<evidence type="ECO:0000256" key="7">
    <source>
        <dbReference type="ARBA" id="ARBA00047899"/>
    </source>
</evidence>
<feature type="domain" description="PASTA" evidence="13">
    <location>
        <begin position="663"/>
        <end position="729"/>
    </location>
</feature>
<dbReference type="PROSITE" id="PS00108">
    <property type="entry name" value="PROTEIN_KINASE_ST"/>
    <property type="match status" value="1"/>
</dbReference>
<proteinExistence type="predicted"/>
<feature type="region of interest" description="Disordered" evidence="10">
    <location>
        <begin position="332"/>
        <end position="354"/>
    </location>
</feature>
<dbReference type="EC" id="2.7.11.1" evidence="1"/>
<dbReference type="FunFam" id="3.30.200.20:FF:000035">
    <property type="entry name" value="Serine/threonine protein kinase Stk1"/>
    <property type="match status" value="1"/>
</dbReference>
<feature type="domain" description="Protein kinase" evidence="12">
    <location>
        <begin position="10"/>
        <end position="267"/>
    </location>
</feature>
<evidence type="ECO:0000256" key="4">
    <source>
        <dbReference type="ARBA" id="ARBA00022741"/>
    </source>
</evidence>
<dbReference type="EMBL" id="FMYW01000003">
    <property type="protein sequence ID" value="SDC16801.1"/>
    <property type="molecule type" value="Genomic_DNA"/>
</dbReference>
<evidence type="ECO:0000313" key="15">
    <source>
        <dbReference type="Proteomes" id="UP000198943"/>
    </source>
</evidence>
<dbReference type="GO" id="GO:0005524">
    <property type="term" value="F:ATP binding"/>
    <property type="evidence" value="ECO:0007669"/>
    <property type="project" value="UniProtKB-UniRule"/>
</dbReference>
<evidence type="ECO:0000256" key="10">
    <source>
        <dbReference type="SAM" id="MobiDB-lite"/>
    </source>
</evidence>
<keyword evidence="11" id="KW-0472">Membrane</keyword>
<dbReference type="SMART" id="SM00740">
    <property type="entry name" value="PASTA"/>
    <property type="match status" value="3"/>
</dbReference>
<evidence type="ECO:0000256" key="6">
    <source>
        <dbReference type="ARBA" id="ARBA00022840"/>
    </source>
</evidence>
<dbReference type="PROSITE" id="PS00107">
    <property type="entry name" value="PROTEIN_KINASE_ATP"/>
    <property type="match status" value="1"/>
</dbReference>
<dbReference type="PANTHER" id="PTHR43289:SF34">
    <property type="entry name" value="SERINE_THREONINE-PROTEIN KINASE YBDM-RELATED"/>
    <property type="match status" value="1"/>
</dbReference>
<dbReference type="AlphaFoldDB" id="A0A1G6JDM5"/>
<evidence type="ECO:0000256" key="3">
    <source>
        <dbReference type="ARBA" id="ARBA00022679"/>
    </source>
</evidence>
<dbReference type="SMART" id="SM00220">
    <property type="entry name" value="S_TKc"/>
    <property type="match status" value="1"/>
</dbReference>
<dbReference type="Pfam" id="PF00069">
    <property type="entry name" value="Pkinase"/>
    <property type="match status" value="1"/>
</dbReference>
<dbReference type="InterPro" id="IPR005543">
    <property type="entry name" value="PASTA_dom"/>
</dbReference>
<dbReference type="SUPFAM" id="SSF54184">
    <property type="entry name" value="Penicillin-binding protein 2x (pbp-2x), c-terminal domain"/>
    <property type="match status" value="1"/>
</dbReference>
<protein>
    <recommendedName>
        <fullName evidence="1">non-specific serine/threonine protein kinase</fullName>
        <ecNumber evidence="1">2.7.11.1</ecNumber>
    </recommendedName>
</protein>
<dbReference type="CDD" id="cd06577">
    <property type="entry name" value="PASTA_pknB"/>
    <property type="match status" value="3"/>
</dbReference>
<dbReference type="InterPro" id="IPR000719">
    <property type="entry name" value="Prot_kinase_dom"/>
</dbReference>
<keyword evidence="4 9" id="KW-0547">Nucleotide-binding</keyword>
<keyword evidence="11" id="KW-1133">Transmembrane helix</keyword>
<evidence type="ECO:0000256" key="9">
    <source>
        <dbReference type="PROSITE-ProRule" id="PRU10141"/>
    </source>
</evidence>
<dbReference type="InterPro" id="IPR008271">
    <property type="entry name" value="Ser/Thr_kinase_AS"/>
</dbReference>
<evidence type="ECO:0000256" key="1">
    <source>
        <dbReference type="ARBA" id="ARBA00012513"/>
    </source>
</evidence>
<evidence type="ECO:0000256" key="11">
    <source>
        <dbReference type="SAM" id="Phobius"/>
    </source>
</evidence>
<dbReference type="CDD" id="cd14014">
    <property type="entry name" value="STKc_PknB_like"/>
    <property type="match status" value="1"/>
</dbReference>
<evidence type="ECO:0000259" key="13">
    <source>
        <dbReference type="PROSITE" id="PS51178"/>
    </source>
</evidence>
<reference evidence="15" key="1">
    <citation type="submission" date="2016-10" db="EMBL/GenBank/DDBJ databases">
        <authorList>
            <person name="Varghese N."/>
            <person name="Submissions S."/>
        </authorList>
    </citation>
    <scope>NUCLEOTIDE SEQUENCE [LARGE SCALE GENOMIC DNA]</scope>
    <source>
        <strain evidence="15">DSM 11005</strain>
    </source>
</reference>
<keyword evidence="11" id="KW-0812">Transmembrane</keyword>
<dbReference type="InterPro" id="IPR017441">
    <property type="entry name" value="Protein_kinase_ATP_BS"/>
</dbReference>
<dbReference type="GO" id="GO:0004674">
    <property type="term" value="F:protein serine/threonine kinase activity"/>
    <property type="evidence" value="ECO:0007669"/>
    <property type="project" value="UniProtKB-KW"/>
</dbReference>
<dbReference type="FunFam" id="1.10.510.10:FF:000021">
    <property type="entry name" value="Serine/threonine protein kinase"/>
    <property type="match status" value="1"/>
</dbReference>
<dbReference type="PROSITE" id="PS50011">
    <property type="entry name" value="PROTEIN_KINASE_DOM"/>
    <property type="match status" value="1"/>
</dbReference>
<feature type="region of interest" description="Disordered" evidence="10">
    <location>
        <begin position="737"/>
        <end position="756"/>
    </location>
</feature>
<dbReference type="Gene3D" id="3.30.10.20">
    <property type="match status" value="3"/>
</dbReference>
<comment type="catalytic activity">
    <reaction evidence="7">
        <text>L-threonyl-[protein] + ATP = O-phospho-L-threonyl-[protein] + ADP + H(+)</text>
        <dbReference type="Rhea" id="RHEA:46608"/>
        <dbReference type="Rhea" id="RHEA-COMP:11060"/>
        <dbReference type="Rhea" id="RHEA-COMP:11605"/>
        <dbReference type="ChEBI" id="CHEBI:15378"/>
        <dbReference type="ChEBI" id="CHEBI:30013"/>
        <dbReference type="ChEBI" id="CHEBI:30616"/>
        <dbReference type="ChEBI" id="CHEBI:61977"/>
        <dbReference type="ChEBI" id="CHEBI:456216"/>
        <dbReference type="EC" id="2.7.11.1"/>
    </reaction>
</comment>
<feature type="domain" description="PASTA" evidence="13">
    <location>
        <begin position="595"/>
        <end position="662"/>
    </location>
</feature>
<evidence type="ECO:0000256" key="2">
    <source>
        <dbReference type="ARBA" id="ARBA00022527"/>
    </source>
</evidence>
<feature type="binding site" evidence="9">
    <location>
        <position position="39"/>
    </location>
    <ligand>
        <name>ATP</name>
        <dbReference type="ChEBI" id="CHEBI:30616"/>
    </ligand>
</feature>
<evidence type="ECO:0000256" key="5">
    <source>
        <dbReference type="ARBA" id="ARBA00022777"/>
    </source>
</evidence>
<keyword evidence="3" id="KW-0808">Transferase</keyword>
<dbReference type="OrthoDB" id="9788659at2"/>
<feature type="transmembrane region" description="Helical" evidence="11">
    <location>
        <begin position="502"/>
        <end position="525"/>
    </location>
</feature>
<keyword evidence="6 9" id="KW-0067">ATP-binding</keyword>
<keyword evidence="2" id="KW-0723">Serine/threonine-protein kinase</keyword>
<dbReference type="RefSeq" id="WP_093729524.1">
    <property type="nucleotide sequence ID" value="NZ_FMYW01000003.1"/>
</dbReference>
<name>A0A1G6JDM5_9FIRM</name>
<dbReference type="Gene3D" id="1.10.510.10">
    <property type="entry name" value="Transferase(Phosphotransferase) domain 1"/>
    <property type="match status" value="1"/>
</dbReference>
<keyword evidence="5" id="KW-0418">Kinase</keyword>
<keyword evidence="15" id="KW-1185">Reference proteome</keyword>
<feature type="domain" description="PASTA" evidence="13">
    <location>
        <begin position="528"/>
        <end position="594"/>
    </location>
</feature>
<evidence type="ECO:0000256" key="8">
    <source>
        <dbReference type="ARBA" id="ARBA00048679"/>
    </source>
</evidence>
<evidence type="ECO:0000259" key="12">
    <source>
        <dbReference type="PROSITE" id="PS50011"/>
    </source>
</evidence>
<dbReference type="Pfam" id="PF03793">
    <property type="entry name" value="PASTA"/>
    <property type="match status" value="3"/>
</dbReference>